<gene>
    <name evidence="9" type="ORF">PBY51_012623</name>
</gene>
<dbReference type="InterPro" id="IPR027417">
    <property type="entry name" value="P-loop_NTPase"/>
</dbReference>
<organism evidence="9 10">
    <name type="scientific">Eleginops maclovinus</name>
    <name type="common">Patagonian blennie</name>
    <name type="synonym">Eleginus maclovinus</name>
    <dbReference type="NCBI Taxonomy" id="56733"/>
    <lineage>
        <taxon>Eukaryota</taxon>
        <taxon>Metazoa</taxon>
        <taxon>Chordata</taxon>
        <taxon>Craniata</taxon>
        <taxon>Vertebrata</taxon>
        <taxon>Euteleostomi</taxon>
        <taxon>Actinopterygii</taxon>
        <taxon>Neopterygii</taxon>
        <taxon>Teleostei</taxon>
        <taxon>Neoteleostei</taxon>
        <taxon>Acanthomorphata</taxon>
        <taxon>Eupercaria</taxon>
        <taxon>Perciformes</taxon>
        <taxon>Notothenioidei</taxon>
        <taxon>Eleginopidae</taxon>
        <taxon>Eleginops</taxon>
    </lineage>
</organism>
<feature type="region of interest" description="Disordered" evidence="6">
    <location>
        <begin position="2136"/>
        <end position="2157"/>
    </location>
</feature>
<dbReference type="FunFam" id="3.40.50.300:FF:001313">
    <property type="entry name" value="Helicase with zinc finger domain 2"/>
    <property type="match status" value="1"/>
</dbReference>
<reference evidence="9 10" key="2">
    <citation type="journal article" date="2023" name="Mol. Biol. Evol.">
        <title>Genomics of Secondarily Temperate Adaptation in the Only Non-Antarctic Icefish.</title>
        <authorList>
            <person name="Rivera-Colon A.G."/>
            <person name="Rayamajhi N."/>
            <person name="Minhas B.F."/>
            <person name="Madrigal G."/>
            <person name="Bilyk K.T."/>
            <person name="Yoon V."/>
            <person name="Hune M."/>
            <person name="Gregory S."/>
            <person name="Cheng C.H.C."/>
            <person name="Catchen J.M."/>
        </authorList>
    </citation>
    <scope>NUCLEOTIDE SEQUENCE [LARGE SCALE GENOMIC DNA]</scope>
    <source>
        <strain evidence="9">JMC-PN-2008</strain>
    </source>
</reference>
<feature type="domain" description="AAA+ ATPase" evidence="7">
    <location>
        <begin position="890"/>
        <end position="1080"/>
    </location>
</feature>
<name>A0AAN7Y2M7_ELEMC</name>
<dbReference type="PANTHER" id="PTHR43788">
    <property type="entry name" value="DNA2/NAM7 HELICASE FAMILY MEMBER"/>
    <property type="match status" value="1"/>
</dbReference>
<dbReference type="CDD" id="cd18808">
    <property type="entry name" value="SF1_C_Upf1"/>
    <property type="match status" value="2"/>
</dbReference>
<comment type="caution">
    <text evidence="9">The sequence shown here is derived from an EMBL/GenBank/DDBJ whole genome shotgun (WGS) entry which is preliminary data.</text>
</comment>
<keyword evidence="4" id="KW-0347">Helicase</keyword>
<dbReference type="InterPro" id="IPR003593">
    <property type="entry name" value="AAA+_ATPase"/>
</dbReference>
<evidence type="ECO:0000256" key="3">
    <source>
        <dbReference type="ARBA" id="ARBA00022801"/>
    </source>
</evidence>
<dbReference type="PANTHER" id="PTHR43788:SF9">
    <property type="entry name" value="HELICASE WITH ZINC FINGER DOMAIN 2"/>
    <property type="match status" value="1"/>
</dbReference>
<feature type="compositionally biased region" description="Acidic residues" evidence="6">
    <location>
        <begin position="1847"/>
        <end position="1867"/>
    </location>
</feature>
<dbReference type="InterPro" id="IPR050534">
    <property type="entry name" value="Coronavir_polyprotein_1ab"/>
</dbReference>
<dbReference type="Pfam" id="PF25049">
    <property type="entry name" value="OB_HELZ2"/>
    <property type="match status" value="1"/>
</dbReference>
<comment type="similarity">
    <text evidence="1">Belongs to the DNA2/NAM7 helicase family.</text>
</comment>
<evidence type="ECO:0000256" key="2">
    <source>
        <dbReference type="ARBA" id="ARBA00022741"/>
    </source>
</evidence>
<reference evidence="9 10" key="1">
    <citation type="journal article" date="2023" name="Genes (Basel)">
        <title>Chromosome-Level Genome Assembly and Circadian Gene Repertoire of the Patagonia Blennie Eleginops maclovinus-The Closest Ancestral Proxy of Antarctic Cryonotothenioids.</title>
        <authorList>
            <person name="Cheng C.C."/>
            <person name="Rivera-Colon A.G."/>
            <person name="Minhas B.F."/>
            <person name="Wilson L."/>
            <person name="Rayamajhi N."/>
            <person name="Vargas-Chacoff L."/>
            <person name="Catchen J.M."/>
        </authorList>
    </citation>
    <scope>NUCLEOTIDE SEQUENCE [LARGE SCALE GENOMIC DNA]</scope>
    <source>
        <strain evidence="9">JMC-PN-2008</strain>
    </source>
</reference>
<accession>A0AAN7Y2M7</accession>
<dbReference type="InterPro" id="IPR012340">
    <property type="entry name" value="NA-bd_OB-fold"/>
</dbReference>
<dbReference type="InterPro" id="IPR041679">
    <property type="entry name" value="DNA2/NAM7-like_C"/>
</dbReference>
<sequence>MSAAKLDPLTTTYDLKFVCIQCSVEEKEITYRLKPVQHQCARNLLLCRAKCGSKWRPVSKRPTFPNPSRYEVCCFFKEGKGCSHHKNRCTFARSKEEADVWTFEKYHRINHALLCKFIAQSDRGADSPDDCEPLGGLLPVLDLKAACNLCTVKENEISYTVLSVSHKCRRNLFLAKDKFSVFWRPVSEPPTGGQFGRNVFFQMCHFFVEGSGCTQHGKTCTYARSDEEATVWNYLKDKRISREEFIRLVIDSEPISITPESTAESILQQFPGEFIELCKNCFNDKPQQLTPKRWNATCSADAAHIWDPVLVHHLSENKRKHVYSQVRPLPQKCQFEYCSHVMEGKPCWHQAGCCQAAQSEVEMAVWKAEHSGLSVRPQVLQLSRLQHPVQRQVTMYCKVCLLVLSSPESFYKHCSSLEHAQLLSEDTTTRWRGRQPPHNHRSEFWLCERPQTCEYGNKCPKAHSEEELKEWMMRAAEEKEIRQNIGDQGLMCYNEKLLEEYKNSSNEVHILSDQVNDVSISCDGDLTVECEQINETLRWNFQVETERQLLHVALLKQEPGASFTLGDISSEPCIYSSGEHFLTDDTTYDITVSFTSINPGLFDQWLVLDFAMRPVLLKKLWVRVGKLSLDDVEQPTVTFGSTFQSAERWHRGNRVIIPCSSRTEEQEELLKKYKPPQMSFLYKSSYSTQTPLNSDNYKERMHQFLYDEERAEDQIVSRLNVCGEITTVDTLNSTKFGMMIAPWGELFCAVSIPCNLTPDTPEGLALKRSIQSALIAPLSRSGQNSKVYEASIQKDQTSENTMYLQLSKKCCSDLTLKSNESYQMEVQFQLNRYSSCTMHKAIDLLPDTKIVLPDLKHCGVPVNNIHHEKLNPKQQSAVDFITGSSNAQKNSAPLLIYGPFGTGKTFTLALAARELCKLPHNKVLICTHTNSSADLYIRDHFHPFINKKNDGERPIRIKKNKQGKALFATDEITLKYCLLSEDKQFFLPPTKAALDQHKIVITTTAMAGSFNDLNLPEGYFTHILIDEASQMLECEALMALGLAGPQTRVVLAGDHMQMGPKLFSVDDHHRSNHTLLNRLFHYYQGQKCDAAQNSRIIFSENYRSTKEIVEFVSTNFYVGKNDVIKAKGDVPPPANGHALKFHHVRGECLLDTGSMSWCNKEEVVKVAEAVKEVLEGWPSTWGPKDPSSICVLSDGCQVWQIRKALLRRGLNGVHVENLANVQGKQFRAVIMTAVQTRDSIKTSHLPGLELFNDARVLNTAMTRAQSQVVVVGDAAALCCFGNCSKVWKSYIDHCISNESVTPKHFTKDFFMKDVMETTRFQKPEHVDESSTLSDAILQELKDDYDLLKTEHNSDEDRWECKDFNHHQSRSSHNISDVDADLFELTKKHPGKYKHGKLVRESFNKGYVVPLDNPTLKIHIKGRDNLGKTFTGDEVLLQTGKVISITKESESARELVCLLEDKDHSKPGHNSECTFITRTMMPIAKSEPKICILISKKKRNFIPIWEKMNDQWTIATYQHLDSKLKQNNVFVVQVIGWKENCYLPLGNVIDIIPIGSSLFDGLQILNKEFKVKPNTCNARRRDEEGTDRENLSNTITFTVDPEGAKDLDDAISVREIGEHEYELGVHIADVASSVDPGCELDKEAQQRGVTYHCGSVSGQPSHMFPEVSSTKTFSLRSDGEQRRVVSLMFKVNKNTNEINGKHKFQLSSIKSNRQLSYNEAETMITDRYRWEPAFDSVEDCVTVAYRFAKARRKDRLGSDWAYSQPDDQRLPGKRKANMMVEELSVLFNTLASKDLIDSRKTWDRTPLRCQAEPDTEKIKNFKETCGKLIPLSFHVRHKVGKVGKVDEVHEDDEVDEDDEDDEEVDEIGEQPSSCENIRILTQVWEDIQSAARADDIDKMVDLIAADDIHPELQPVVAQFRKCSSKAKVICSNSREQFKHYSLNVDSYTQATSPIRRYMDLISQRLLHSMIHNRRSQYTADKIATLCSQFEDNLKKAKEYEQRVEQVSYAVSMKKQSASKLAFVGSPNRDSVPVAFPFNKNVFAEGLSVMYKDLQLCDQPILDEKNCCITLTWKRRIYAVEDIQIHKELKMPNCGPCIELPLITWKATFEAIDKENWDHAKFLTMEANAKQLEKAIILPQSSETPPHKTKSCDSEGQEEPREHEVEIKFQLQRGDTLQIQMTTEVRRGYNLPAVQLVRIKPKFEICVDHVHSAITCFARYAEEPSKIFYRDTNEYVQIWIPLCKMESASCAVDESDSIVIENLVVNFRPKQEGRLTGSFFLPIAWITEWAIECNLSKCLLCIRKRGLTLPSTPEHSALVDPREFTWVAHGVTIRVEPKRPPNEGSEVEFYVHHLPMENIPDCVFQKNTSFTVEIIPKLLPDIRKEEAVLSITYACDLVKAIALGAHIPREVKAVWNHQRRELLYGLPSFNQSQHLAVEKALNNTFTIIQGPPGTGKTVVGVKIVLDFFQQNTLNPRNNVDPRDEKKKQVILYCGPSNKSVDVVAEYLLRFGDKLRPLRFYGQQVEMLDYPFPDCTLQFSRRSIRQERAKPELRSITLHHRMREDTNPCSGQIKDFDQRIGAQTKLTDEEVKEYKILLAKARKYEFEQHDVILCTCTQSSTPNLTKTVSARQILIDECAMATEPQALIPLACNRPEKIVLIGDHKQLRPVVKDVHVRKLGMAKSLFERYHAMQKKRAVMLDTQYRMHEDICEFPSQEFYEGNLKTGEVQPSSVLRVDNKPMPIVFGDIKGKTVSLVVSTAKGNENSKANEEERIKVVEIAEKLVTKANIKQLSIVILSPYNAQVSEIRDALKKKKLDKITVTTITKSQGSEWRYVIISTVCSLPSEEIEAEPEGAWLSKHLGFVGDPNQINVGITRAKEGLCIIGNQELLNCGRTWKKLLAHYKRHNAVTEADKISVLDVPKRSSV</sequence>
<dbReference type="SMART" id="SM00382">
    <property type="entry name" value="AAA"/>
    <property type="match status" value="2"/>
</dbReference>
<dbReference type="InterPro" id="IPR047187">
    <property type="entry name" value="SF1_C_Upf1"/>
</dbReference>
<dbReference type="GO" id="GO:0043139">
    <property type="term" value="F:5'-3' DNA helicase activity"/>
    <property type="evidence" value="ECO:0007669"/>
    <property type="project" value="TreeGrafter"/>
</dbReference>
<dbReference type="SUPFAM" id="SSF52540">
    <property type="entry name" value="P-loop containing nucleoside triphosphate hydrolases"/>
    <property type="match status" value="2"/>
</dbReference>
<dbReference type="GO" id="GO:0005524">
    <property type="term" value="F:ATP binding"/>
    <property type="evidence" value="ECO:0007669"/>
    <property type="project" value="UniProtKB-KW"/>
</dbReference>
<evidence type="ECO:0000313" key="9">
    <source>
        <dbReference type="EMBL" id="KAK5871882.1"/>
    </source>
</evidence>
<dbReference type="PROSITE" id="PS01175">
    <property type="entry name" value="RIBONUCLEASE_II"/>
    <property type="match status" value="1"/>
</dbReference>
<evidence type="ECO:0000256" key="4">
    <source>
        <dbReference type="ARBA" id="ARBA00022806"/>
    </source>
</evidence>
<evidence type="ECO:0008006" key="11">
    <source>
        <dbReference type="Google" id="ProtNLM"/>
    </source>
</evidence>
<dbReference type="SMART" id="SM00955">
    <property type="entry name" value="RNB"/>
    <property type="match status" value="1"/>
</dbReference>
<dbReference type="InterPro" id="IPR022966">
    <property type="entry name" value="RNase_II/R_CS"/>
</dbReference>
<dbReference type="GO" id="GO:0000175">
    <property type="term" value="F:3'-5'-RNA exonuclease activity"/>
    <property type="evidence" value="ECO:0007669"/>
    <property type="project" value="UniProtKB-ARBA"/>
</dbReference>
<feature type="domain" description="RNB" evidence="8">
    <location>
        <begin position="1587"/>
        <end position="1971"/>
    </location>
</feature>
<feature type="compositionally biased region" description="Basic and acidic residues" evidence="6">
    <location>
        <begin position="2148"/>
        <end position="2157"/>
    </location>
</feature>
<keyword evidence="3" id="KW-0378">Hydrolase</keyword>
<feature type="domain" description="AAA+ ATPase" evidence="7">
    <location>
        <begin position="2440"/>
        <end position="2865"/>
    </location>
</feature>
<evidence type="ECO:0000256" key="1">
    <source>
        <dbReference type="ARBA" id="ARBA00007913"/>
    </source>
</evidence>
<dbReference type="InterPro" id="IPR041677">
    <property type="entry name" value="DNA2/NAM7_AAA_11"/>
</dbReference>
<evidence type="ECO:0000256" key="6">
    <source>
        <dbReference type="SAM" id="MobiDB-lite"/>
    </source>
</evidence>
<dbReference type="Gene3D" id="3.40.50.300">
    <property type="entry name" value="P-loop containing nucleotide triphosphate hydrolases"/>
    <property type="match status" value="4"/>
</dbReference>
<dbReference type="Pfam" id="PF13087">
    <property type="entry name" value="AAA_12"/>
    <property type="match status" value="2"/>
</dbReference>
<dbReference type="FunFam" id="3.40.50.300:FF:001373">
    <property type="entry name" value="Helicase with zinc finger domain 2"/>
    <property type="match status" value="1"/>
</dbReference>
<dbReference type="InterPro" id="IPR001900">
    <property type="entry name" value="RNase_II/R"/>
</dbReference>
<dbReference type="Pfam" id="PF13086">
    <property type="entry name" value="AAA_11"/>
    <property type="match status" value="3"/>
</dbReference>
<keyword evidence="10" id="KW-1185">Reference proteome</keyword>
<evidence type="ECO:0000259" key="8">
    <source>
        <dbReference type="SMART" id="SM00955"/>
    </source>
</evidence>
<dbReference type="InterPro" id="IPR056787">
    <property type="entry name" value="OB_HELZ2"/>
</dbReference>
<dbReference type="EMBL" id="JAUZQC010000004">
    <property type="protein sequence ID" value="KAK5871882.1"/>
    <property type="molecule type" value="Genomic_DNA"/>
</dbReference>
<feature type="region of interest" description="Disordered" evidence="6">
    <location>
        <begin position="1845"/>
        <end position="1868"/>
    </location>
</feature>
<dbReference type="SUPFAM" id="SSF50249">
    <property type="entry name" value="Nucleic acid-binding proteins"/>
    <property type="match status" value="2"/>
</dbReference>
<dbReference type="Proteomes" id="UP001346869">
    <property type="component" value="Unassembled WGS sequence"/>
</dbReference>
<keyword evidence="2" id="KW-0547">Nucleotide-binding</keyword>
<evidence type="ECO:0000256" key="5">
    <source>
        <dbReference type="ARBA" id="ARBA00022840"/>
    </source>
</evidence>
<dbReference type="GO" id="GO:0003723">
    <property type="term" value="F:RNA binding"/>
    <property type="evidence" value="ECO:0007669"/>
    <property type="project" value="InterPro"/>
</dbReference>
<protein>
    <recommendedName>
        <fullName evidence="11">Helicase with zinc finger domain 2</fullName>
    </recommendedName>
</protein>
<evidence type="ECO:0000313" key="10">
    <source>
        <dbReference type="Proteomes" id="UP001346869"/>
    </source>
</evidence>
<keyword evidence="5" id="KW-0067">ATP-binding</keyword>
<proteinExistence type="inferred from homology"/>
<evidence type="ECO:0000259" key="7">
    <source>
        <dbReference type="SMART" id="SM00382"/>
    </source>
</evidence>
<dbReference type="Pfam" id="PF00773">
    <property type="entry name" value="RNB"/>
    <property type="match status" value="1"/>
</dbReference>